<protein>
    <submittedName>
        <fullName evidence="2">LON2</fullName>
    </submittedName>
</protein>
<evidence type="ECO:0000256" key="1">
    <source>
        <dbReference type="SAM" id="MobiDB-lite"/>
    </source>
</evidence>
<sequence>MAEDDLPSASPSATAASSTFASASTAAASESLAEELEQNRALLPSIIELRPPLSAPRTLRSGDLSSSAAATAGAAANRAGKTAAEATAARSMGYIEDYAE</sequence>
<feature type="compositionally biased region" description="Low complexity" evidence="1">
    <location>
        <begin position="68"/>
        <end position="83"/>
    </location>
</feature>
<feature type="compositionally biased region" description="Low complexity" evidence="1">
    <location>
        <begin position="7"/>
        <end position="31"/>
    </location>
</feature>
<proteinExistence type="predicted"/>
<evidence type="ECO:0000313" key="2">
    <source>
        <dbReference type="EMBL" id="JAD79293.1"/>
    </source>
</evidence>
<reference evidence="2" key="1">
    <citation type="submission" date="2014-09" db="EMBL/GenBank/DDBJ databases">
        <authorList>
            <person name="Magalhaes I.L.F."/>
            <person name="Oliveira U."/>
            <person name="Santos F.R."/>
            <person name="Vidigal T.H.D.A."/>
            <person name="Brescovit A.D."/>
            <person name="Santos A.J."/>
        </authorList>
    </citation>
    <scope>NUCLEOTIDE SEQUENCE</scope>
    <source>
        <tissue evidence="2">Shoot tissue taken approximately 20 cm above the soil surface</tissue>
    </source>
</reference>
<feature type="region of interest" description="Disordered" evidence="1">
    <location>
        <begin position="52"/>
        <end position="83"/>
    </location>
</feature>
<organism evidence="2">
    <name type="scientific">Arundo donax</name>
    <name type="common">Giant reed</name>
    <name type="synonym">Donax arundinaceus</name>
    <dbReference type="NCBI Taxonomy" id="35708"/>
    <lineage>
        <taxon>Eukaryota</taxon>
        <taxon>Viridiplantae</taxon>
        <taxon>Streptophyta</taxon>
        <taxon>Embryophyta</taxon>
        <taxon>Tracheophyta</taxon>
        <taxon>Spermatophyta</taxon>
        <taxon>Magnoliopsida</taxon>
        <taxon>Liliopsida</taxon>
        <taxon>Poales</taxon>
        <taxon>Poaceae</taxon>
        <taxon>PACMAD clade</taxon>
        <taxon>Arundinoideae</taxon>
        <taxon>Arundineae</taxon>
        <taxon>Arundo</taxon>
    </lineage>
</organism>
<name>A0A0A9CXZ4_ARUDO</name>
<feature type="region of interest" description="Disordered" evidence="1">
    <location>
        <begin position="1"/>
        <end position="35"/>
    </location>
</feature>
<dbReference type="AlphaFoldDB" id="A0A0A9CXZ4"/>
<reference evidence="2" key="2">
    <citation type="journal article" date="2015" name="Data Brief">
        <title>Shoot transcriptome of the giant reed, Arundo donax.</title>
        <authorList>
            <person name="Barrero R.A."/>
            <person name="Guerrero F.D."/>
            <person name="Moolhuijzen P."/>
            <person name="Goolsby J.A."/>
            <person name="Tidwell J."/>
            <person name="Bellgard S.E."/>
            <person name="Bellgard M.I."/>
        </authorList>
    </citation>
    <scope>NUCLEOTIDE SEQUENCE</scope>
    <source>
        <tissue evidence="2">Shoot tissue taken approximately 20 cm above the soil surface</tissue>
    </source>
</reference>
<accession>A0A0A9CXZ4</accession>
<dbReference type="EMBL" id="GBRH01218602">
    <property type="protein sequence ID" value="JAD79293.1"/>
    <property type="molecule type" value="Transcribed_RNA"/>
</dbReference>